<dbReference type="KEGG" id="rgu:A4W93_11000"/>
<sequence length="628" mass="69521">MDDGKFLSHLFDTHRAELEDAAERWRQETIAELDAAQTAADSLQSASRLFHAQRALDRAQPFLRRRLVQLLEFSMIERAGGTPPVRRRRATPDEMALVDDDVVNESIEVSRIVGRIQLDAEWEIRAAEDALSRQLGQAVHGERSSPFHPEAFARAVWRLTEDILLNPEERAACLRAGLSSIAEFARTTYACATRWSGGLSASSSFVIKRSEAMASTAIPVDVSLDTSPDTVPAALFAQTTPAALTAEPPALQARDHVFQGVIANIERVLSDPRLTPELKRVLSGLQMATMRFALGSPEILYAPDHPIWSVVRTLAEYALNHCVRDRLAHDDFVLFADDKIRTLMQLDEKAVWDLRPHLESFDRFTQTRSEQLIENEHTAMQHFARLENSRRKILGVALNRHRERISEAIGGTDMPFRLRQFLLADWAEVLARTELAEGPDSGAYAEYLHAARRVIDRMRSGGEPGGRGPATPEDVQPLLAVLERGMASVAMPSVEKHELASALQRPAVRDWADSELHVPATGGDARATSRRAYWSVRGEAHEPSDAGPSTTGLTSAIPAGDALHWIDSLRVGTVVELFLLGAWFEARVTSIDTTSSLFTFEDDAGGRSHSLTRRALLRLVREGLASSP</sequence>
<dbReference type="OrthoDB" id="9149199at2"/>
<evidence type="ECO:0000313" key="2">
    <source>
        <dbReference type="Proteomes" id="UP000193427"/>
    </source>
</evidence>
<proteinExistence type="predicted"/>
<evidence type="ECO:0000313" key="1">
    <source>
        <dbReference type="EMBL" id="ARN20385.1"/>
    </source>
</evidence>
<dbReference type="Pfam" id="PF07793">
    <property type="entry name" value="DUF1631"/>
    <property type="match status" value="2"/>
</dbReference>
<gene>
    <name evidence="1" type="ORF">A4W93_11000</name>
</gene>
<accession>A0A1W6L7V6</accession>
<keyword evidence="2" id="KW-1185">Reference proteome</keyword>
<name>A0A1W6L7V6_9BURK</name>
<dbReference type="EMBL" id="CP015118">
    <property type="protein sequence ID" value="ARN20385.1"/>
    <property type="molecule type" value="Genomic_DNA"/>
</dbReference>
<dbReference type="Proteomes" id="UP000193427">
    <property type="component" value="Chromosome"/>
</dbReference>
<organism evidence="1 2">
    <name type="scientific">Piscinibacter gummiphilus</name>
    <dbReference type="NCBI Taxonomy" id="946333"/>
    <lineage>
        <taxon>Bacteria</taxon>
        <taxon>Pseudomonadati</taxon>
        <taxon>Pseudomonadota</taxon>
        <taxon>Betaproteobacteria</taxon>
        <taxon>Burkholderiales</taxon>
        <taxon>Sphaerotilaceae</taxon>
        <taxon>Piscinibacter</taxon>
    </lineage>
</organism>
<dbReference type="AlphaFoldDB" id="A0A1W6L7V6"/>
<dbReference type="RefSeq" id="WP_085750656.1">
    <property type="nucleotide sequence ID" value="NZ_BSPR01000023.1"/>
</dbReference>
<reference evidence="1 2" key="1">
    <citation type="submission" date="2016-04" db="EMBL/GenBank/DDBJ databases">
        <title>Complete genome sequence of natural rubber-degrading, novel Gram-negative bacterium, Rhizobacter gummiphilus strain NS21.</title>
        <authorList>
            <person name="Tabata M."/>
            <person name="Kasai D."/>
            <person name="Fukuda M."/>
        </authorList>
    </citation>
    <scope>NUCLEOTIDE SEQUENCE [LARGE SCALE GENOMIC DNA]</scope>
    <source>
        <strain evidence="1 2">NS21</strain>
    </source>
</reference>
<protein>
    <submittedName>
        <fullName evidence="1">Uncharacterized protein</fullName>
    </submittedName>
</protein>
<dbReference type="STRING" id="946333.A4W93_11000"/>
<dbReference type="InterPro" id="IPR012434">
    <property type="entry name" value="DUF1631"/>
</dbReference>